<dbReference type="InterPro" id="IPR020806">
    <property type="entry name" value="PKS_PP-bd"/>
</dbReference>
<evidence type="ECO:0000256" key="1">
    <source>
        <dbReference type="ARBA" id="ARBA00022450"/>
    </source>
</evidence>
<dbReference type="InterPro" id="IPR009081">
    <property type="entry name" value="PP-bd_ACP"/>
</dbReference>
<gene>
    <name evidence="4" type="ORF">RQP53_22665</name>
</gene>
<dbReference type="SUPFAM" id="SSF47336">
    <property type="entry name" value="ACP-like"/>
    <property type="match status" value="1"/>
</dbReference>
<dbReference type="SMART" id="SM01294">
    <property type="entry name" value="PKS_PP_betabranch"/>
    <property type="match status" value="1"/>
</dbReference>
<evidence type="ECO:0000313" key="5">
    <source>
        <dbReference type="Proteomes" id="UP001246372"/>
    </source>
</evidence>
<dbReference type="PROSITE" id="PS50075">
    <property type="entry name" value="CARRIER"/>
    <property type="match status" value="1"/>
</dbReference>
<dbReference type="Gene3D" id="1.10.1200.10">
    <property type="entry name" value="ACP-like"/>
    <property type="match status" value="1"/>
</dbReference>
<dbReference type="InterPro" id="IPR036736">
    <property type="entry name" value="ACP-like_sf"/>
</dbReference>
<dbReference type="Proteomes" id="UP001246372">
    <property type="component" value="Unassembled WGS sequence"/>
</dbReference>
<evidence type="ECO:0000256" key="2">
    <source>
        <dbReference type="ARBA" id="ARBA00022553"/>
    </source>
</evidence>
<sequence>MTTLELSLCRALARLLEVDPASLSLTADLSEQGVDSIVALQLAREIEALVGREVDLEWLYDHPSIAGLAAFLAALPEMQAAPATP</sequence>
<keyword evidence="5" id="KW-1185">Reference proteome</keyword>
<reference evidence="4" key="1">
    <citation type="submission" date="2023-09" db="EMBL/GenBank/DDBJ databases">
        <title>Paucibacter sp. APW11 Genome sequencing and assembly.</title>
        <authorList>
            <person name="Kim I."/>
        </authorList>
    </citation>
    <scope>NUCLEOTIDE SEQUENCE</scope>
    <source>
        <strain evidence="4">APW11</strain>
    </source>
</reference>
<dbReference type="Pfam" id="PF00550">
    <property type="entry name" value="PP-binding"/>
    <property type="match status" value="1"/>
</dbReference>
<organism evidence="4 5">
    <name type="scientific">Roseateles aquae</name>
    <dbReference type="NCBI Taxonomy" id="3077235"/>
    <lineage>
        <taxon>Bacteria</taxon>
        <taxon>Pseudomonadati</taxon>
        <taxon>Pseudomonadota</taxon>
        <taxon>Betaproteobacteria</taxon>
        <taxon>Burkholderiales</taxon>
        <taxon>Sphaerotilaceae</taxon>
        <taxon>Roseateles</taxon>
    </lineage>
</organism>
<evidence type="ECO:0000313" key="4">
    <source>
        <dbReference type="EMBL" id="MDT9002099.1"/>
    </source>
</evidence>
<feature type="domain" description="Carrier" evidence="3">
    <location>
        <begin position="1"/>
        <end position="76"/>
    </location>
</feature>
<proteinExistence type="predicted"/>
<dbReference type="EMBL" id="JAVXZY010000013">
    <property type="protein sequence ID" value="MDT9002099.1"/>
    <property type="molecule type" value="Genomic_DNA"/>
</dbReference>
<accession>A0ABU3PI24</accession>
<dbReference type="RefSeq" id="WP_315652987.1">
    <property type="nucleotide sequence ID" value="NZ_JAVXZY010000013.1"/>
</dbReference>
<protein>
    <submittedName>
        <fullName evidence="4">Acyl carrier protein</fullName>
    </submittedName>
</protein>
<keyword evidence="2" id="KW-0597">Phosphoprotein</keyword>
<dbReference type="SMART" id="SM00823">
    <property type="entry name" value="PKS_PP"/>
    <property type="match status" value="1"/>
</dbReference>
<name>A0ABU3PI24_9BURK</name>
<comment type="caution">
    <text evidence="4">The sequence shown here is derived from an EMBL/GenBank/DDBJ whole genome shotgun (WGS) entry which is preliminary data.</text>
</comment>
<keyword evidence="1" id="KW-0596">Phosphopantetheine</keyword>
<evidence type="ECO:0000259" key="3">
    <source>
        <dbReference type="PROSITE" id="PS50075"/>
    </source>
</evidence>